<name>A0A8S9XQV9_APOLU</name>
<dbReference type="Proteomes" id="UP000466442">
    <property type="component" value="Unassembled WGS sequence"/>
</dbReference>
<evidence type="ECO:0000313" key="3">
    <source>
        <dbReference type="Proteomes" id="UP000466442"/>
    </source>
</evidence>
<keyword evidence="1" id="KW-0472">Membrane</keyword>
<keyword evidence="1" id="KW-1133">Transmembrane helix</keyword>
<feature type="transmembrane region" description="Helical" evidence="1">
    <location>
        <begin position="179"/>
        <end position="208"/>
    </location>
</feature>
<gene>
    <name evidence="2" type="ORF">GE061_011964</name>
</gene>
<dbReference type="AlphaFoldDB" id="A0A8S9XQV9"/>
<organism evidence="2 3">
    <name type="scientific">Apolygus lucorum</name>
    <name type="common">Small green plant bug</name>
    <name type="synonym">Lygocoris lucorum</name>
    <dbReference type="NCBI Taxonomy" id="248454"/>
    <lineage>
        <taxon>Eukaryota</taxon>
        <taxon>Metazoa</taxon>
        <taxon>Ecdysozoa</taxon>
        <taxon>Arthropoda</taxon>
        <taxon>Hexapoda</taxon>
        <taxon>Insecta</taxon>
        <taxon>Pterygota</taxon>
        <taxon>Neoptera</taxon>
        <taxon>Paraneoptera</taxon>
        <taxon>Hemiptera</taxon>
        <taxon>Heteroptera</taxon>
        <taxon>Panheteroptera</taxon>
        <taxon>Cimicomorpha</taxon>
        <taxon>Miridae</taxon>
        <taxon>Mirini</taxon>
        <taxon>Apolygus</taxon>
    </lineage>
</organism>
<proteinExistence type="predicted"/>
<accession>A0A8S9XQV9</accession>
<sequence>MDRLKKERSAVRRAFSRIRKTFEDEFKNEDRSFDVLQPIFVQLEYCTMKWNELDRKMMDAILDDEKTTDEALDEEAEKVDEYQMIYLTCRNKIDLVKKDIDAAILKAWSRCRSRREQEHDGEQRTTDLEALMNFIKAEVENEERIQLAHGFTLGKERGSKCKQPESVDYWDFHWTSWGLFIVATFVAIGVAVAVAVGVAIVVAIVVAIDLVPQRLVPEVSSLPGVSMSCGEDRVECGDGMPIWCGDDHIGCGDDHGDIGIRVSIGCGDDRIRCGDDHIWCGDNHLRCGDNHLRCDDGMPSRCADDLFHHDVGVPIWCADIGVICGVGVPIWCVDNPIYK</sequence>
<reference evidence="2" key="1">
    <citation type="journal article" date="2021" name="Mol. Ecol. Resour.">
        <title>Apolygus lucorum genome provides insights into omnivorousness and mesophyll feeding.</title>
        <authorList>
            <person name="Liu Y."/>
            <person name="Liu H."/>
            <person name="Wang H."/>
            <person name="Huang T."/>
            <person name="Liu B."/>
            <person name="Yang B."/>
            <person name="Yin L."/>
            <person name="Li B."/>
            <person name="Zhang Y."/>
            <person name="Zhang S."/>
            <person name="Jiang F."/>
            <person name="Zhang X."/>
            <person name="Ren Y."/>
            <person name="Wang B."/>
            <person name="Wang S."/>
            <person name="Lu Y."/>
            <person name="Wu K."/>
            <person name="Fan W."/>
            <person name="Wang G."/>
        </authorList>
    </citation>
    <scope>NUCLEOTIDE SEQUENCE</scope>
    <source>
        <strain evidence="2">12Hb</strain>
    </source>
</reference>
<evidence type="ECO:0000313" key="2">
    <source>
        <dbReference type="EMBL" id="KAF6211452.1"/>
    </source>
</evidence>
<protein>
    <submittedName>
        <fullName evidence="2">Uncharacterized protein</fullName>
    </submittedName>
</protein>
<comment type="caution">
    <text evidence="2">The sequence shown here is derived from an EMBL/GenBank/DDBJ whole genome shotgun (WGS) entry which is preliminary data.</text>
</comment>
<keyword evidence="1" id="KW-0812">Transmembrane</keyword>
<dbReference type="EMBL" id="WIXP02000004">
    <property type="protein sequence ID" value="KAF6211452.1"/>
    <property type="molecule type" value="Genomic_DNA"/>
</dbReference>
<evidence type="ECO:0000256" key="1">
    <source>
        <dbReference type="SAM" id="Phobius"/>
    </source>
</evidence>
<dbReference type="OrthoDB" id="5967017at2759"/>
<keyword evidence="3" id="KW-1185">Reference proteome</keyword>